<keyword evidence="1" id="KW-0479">Metal-binding</keyword>
<feature type="domain" description="CCHC-type" evidence="3">
    <location>
        <begin position="15"/>
        <end position="30"/>
    </location>
</feature>
<dbReference type="InterPro" id="IPR001878">
    <property type="entry name" value="Znf_CCHC"/>
</dbReference>
<feature type="region of interest" description="Disordered" evidence="2">
    <location>
        <begin position="60"/>
        <end position="91"/>
    </location>
</feature>
<dbReference type="PROSITE" id="PS50158">
    <property type="entry name" value="ZF_CCHC"/>
    <property type="match status" value="2"/>
</dbReference>
<name>A0A9R1WYY4_LACSA</name>
<evidence type="ECO:0000256" key="2">
    <source>
        <dbReference type="SAM" id="MobiDB-lite"/>
    </source>
</evidence>
<dbReference type="InterPro" id="IPR036875">
    <property type="entry name" value="Znf_CCHC_sf"/>
</dbReference>
<dbReference type="SMART" id="SM00343">
    <property type="entry name" value="ZnF_C2HC"/>
    <property type="match status" value="2"/>
</dbReference>
<organism evidence="4 5">
    <name type="scientific">Lactuca sativa</name>
    <name type="common">Garden lettuce</name>
    <dbReference type="NCBI Taxonomy" id="4236"/>
    <lineage>
        <taxon>Eukaryota</taxon>
        <taxon>Viridiplantae</taxon>
        <taxon>Streptophyta</taxon>
        <taxon>Embryophyta</taxon>
        <taxon>Tracheophyta</taxon>
        <taxon>Spermatophyta</taxon>
        <taxon>Magnoliopsida</taxon>
        <taxon>eudicotyledons</taxon>
        <taxon>Gunneridae</taxon>
        <taxon>Pentapetalae</taxon>
        <taxon>asterids</taxon>
        <taxon>campanulids</taxon>
        <taxon>Asterales</taxon>
        <taxon>Asteraceae</taxon>
        <taxon>Cichorioideae</taxon>
        <taxon>Cichorieae</taxon>
        <taxon>Lactucinae</taxon>
        <taxon>Lactuca</taxon>
    </lineage>
</organism>
<comment type="caution">
    <text evidence="4">The sequence shown here is derived from an EMBL/GenBank/DDBJ whole genome shotgun (WGS) entry which is preliminary data.</text>
</comment>
<keyword evidence="5" id="KW-1185">Reference proteome</keyword>
<dbReference type="GO" id="GO:0008270">
    <property type="term" value="F:zinc ion binding"/>
    <property type="evidence" value="ECO:0007669"/>
    <property type="project" value="UniProtKB-KW"/>
</dbReference>
<dbReference type="AlphaFoldDB" id="A0A9R1WYY4"/>
<protein>
    <recommendedName>
        <fullName evidence="3">CCHC-type domain-containing protein</fullName>
    </recommendedName>
</protein>
<evidence type="ECO:0000256" key="1">
    <source>
        <dbReference type="PROSITE-ProRule" id="PRU00047"/>
    </source>
</evidence>
<dbReference type="Gene3D" id="4.10.60.10">
    <property type="entry name" value="Zinc finger, CCHC-type"/>
    <property type="match status" value="1"/>
</dbReference>
<sequence length="91" mass="10009">MSIGRLQGEKNLLICYNCKRPGHHWKNCRDPPASVVPHITSVVPVCYHCNETGHKKRECPKLKTGKGDGGTNPTIASSYKGPTMVTRGRAH</sequence>
<reference evidence="4 5" key="1">
    <citation type="journal article" date="2017" name="Nat. Commun.">
        <title>Genome assembly with in vitro proximity ligation data and whole-genome triplication in lettuce.</title>
        <authorList>
            <person name="Reyes-Chin-Wo S."/>
            <person name="Wang Z."/>
            <person name="Yang X."/>
            <person name="Kozik A."/>
            <person name="Arikit S."/>
            <person name="Song C."/>
            <person name="Xia L."/>
            <person name="Froenicke L."/>
            <person name="Lavelle D.O."/>
            <person name="Truco M.J."/>
            <person name="Xia R."/>
            <person name="Zhu S."/>
            <person name="Xu C."/>
            <person name="Xu H."/>
            <person name="Xu X."/>
            <person name="Cox K."/>
            <person name="Korf I."/>
            <person name="Meyers B.C."/>
            <person name="Michelmore R.W."/>
        </authorList>
    </citation>
    <scope>NUCLEOTIDE SEQUENCE [LARGE SCALE GENOMIC DNA]</scope>
    <source>
        <strain evidence="5">cv. Salinas</strain>
        <tissue evidence="4">Seedlings</tissue>
    </source>
</reference>
<gene>
    <name evidence="4" type="ORF">LSAT_V11C800417340</name>
</gene>
<feature type="domain" description="CCHC-type" evidence="3">
    <location>
        <begin position="46"/>
        <end position="61"/>
    </location>
</feature>
<dbReference type="SUPFAM" id="SSF57756">
    <property type="entry name" value="Retrovirus zinc finger-like domains"/>
    <property type="match status" value="1"/>
</dbReference>
<accession>A0A9R1WYY4</accession>
<evidence type="ECO:0000313" key="4">
    <source>
        <dbReference type="EMBL" id="KAJ0190397.1"/>
    </source>
</evidence>
<keyword evidence="1" id="KW-0863">Zinc-finger</keyword>
<dbReference type="Proteomes" id="UP000235145">
    <property type="component" value="Unassembled WGS sequence"/>
</dbReference>
<keyword evidence="1" id="KW-0862">Zinc</keyword>
<evidence type="ECO:0000313" key="5">
    <source>
        <dbReference type="Proteomes" id="UP000235145"/>
    </source>
</evidence>
<dbReference type="GO" id="GO:0003676">
    <property type="term" value="F:nucleic acid binding"/>
    <property type="evidence" value="ECO:0007669"/>
    <property type="project" value="InterPro"/>
</dbReference>
<evidence type="ECO:0000259" key="3">
    <source>
        <dbReference type="PROSITE" id="PS50158"/>
    </source>
</evidence>
<dbReference type="EMBL" id="NBSK02000008">
    <property type="protein sequence ID" value="KAJ0190397.1"/>
    <property type="molecule type" value="Genomic_DNA"/>
</dbReference>
<dbReference type="Pfam" id="PF00098">
    <property type="entry name" value="zf-CCHC"/>
    <property type="match status" value="2"/>
</dbReference>
<proteinExistence type="predicted"/>